<feature type="region of interest" description="Disordered" evidence="1">
    <location>
        <begin position="1"/>
        <end position="23"/>
    </location>
</feature>
<protein>
    <recommendedName>
        <fullName evidence="5">DUF4878 domain-containing protein</fullName>
    </recommendedName>
</protein>
<evidence type="ECO:0000313" key="4">
    <source>
        <dbReference type="Proteomes" id="UP000034727"/>
    </source>
</evidence>
<evidence type="ECO:0000256" key="2">
    <source>
        <dbReference type="SAM" id="Phobius"/>
    </source>
</evidence>
<keyword evidence="2" id="KW-1133">Transmembrane helix</keyword>
<proteinExistence type="predicted"/>
<evidence type="ECO:0000313" key="3">
    <source>
        <dbReference type="EMBL" id="KKU14648.1"/>
    </source>
</evidence>
<dbReference type="EMBL" id="LCLJ01000019">
    <property type="protein sequence ID" value="KKU14648.1"/>
    <property type="molecule type" value="Genomic_DNA"/>
</dbReference>
<keyword evidence="2" id="KW-0812">Transmembrane</keyword>
<keyword evidence="2" id="KW-0472">Membrane</keyword>
<evidence type="ECO:0000256" key="1">
    <source>
        <dbReference type="SAM" id="MobiDB-lite"/>
    </source>
</evidence>
<feature type="transmembrane region" description="Helical" evidence="2">
    <location>
        <begin position="30"/>
        <end position="51"/>
    </location>
</feature>
<sequence length="200" mass="22956">MTHFPPTQEEGVFFNPPSENKKQTPSRKRVFKFVLIAAGAVILMFAVAVVWEAFFSARAVSERESKKNYEIAMNGLKEFEDKMRADTYGGKTPQETLDMFITVLETGDVELASKYFSFDTGGLNAFSREKWTQALIEKQQKGEITKIILFLKNAKQIGYIKSYSWYKKGFNFETKDENNQTINVTLVFNHLSGVWKIESM</sequence>
<organism evidence="3 4">
    <name type="scientific">Candidatus Jorgensenbacteria bacterium GW2011_GWA2_45_9</name>
    <dbReference type="NCBI Taxonomy" id="1618663"/>
    <lineage>
        <taxon>Bacteria</taxon>
        <taxon>Candidatus Joergenseniibacteriota</taxon>
    </lineage>
</organism>
<reference evidence="3 4" key="1">
    <citation type="journal article" date="2015" name="Nature">
        <title>rRNA introns, odd ribosomes, and small enigmatic genomes across a large radiation of phyla.</title>
        <authorList>
            <person name="Brown C.T."/>
            <person name="Hug L.A."/>
            <person name="Thomas B.C."/>
            <person name="Sharon I."/>
            <person name="Castelle C.J."/>
            <person name="Singh A."/>
            <person name="Wilkins M.J."/>
            <person name="Williams K.H."/>
            <person name="Banfield J.F."/>
        </authorList>
    </citation>
    <scope>NUCLEOTIDE SEQUENCE [LARGE SCALE GENOMIC DNA]</scope>
</reference>
<dbReference type="AlphaFoldDB" id="A0A0G1QAB8"/>
<accession>A0A0G1QAB8</accession>
<evidence type="ECO:0008006" key="5">
    <source>
        <dbReference type="Google" id="ProtNLM"/>
    </source>
</evidence>
<gene>
    <name evidence="3" type="ORF">UX22_C0019G0003</name>
</gene>
<dbReference type="Proteomes" id="UP000034727">
    <property type="component" value="Unassembled WGS sequence"/>
</dbReference>
<name>A0A0G1QAB8_9BACT</name>
<comment type="caution">
    <text evidence="3">The sequence shown here is derived from an EMBL/GenBank/DDBJ whole genome shotgun (WGS) entry which is preliminary data.</text>
</comment>